<evidence type="ECO:0000256" key="1">
    <source>
        <dbReference type="ARBA" id="ARBA00010945"/>
    </source>
</evidence>
<evidence type="ECO:0000313" key="4">
    <source>
        <dbReference type="Proteomes" id="UP000027661"/>
    </source>
</evidence>
<dbReference type="GO" id="GO:0006281">
    <property type="term" value="P:DNA repair"/>
    <property type="evidence" value="ECO:0007669"/>
    <property type="project" value="InterPro"/>
</dbReference>
<dbReference type="GO" id="GO:0003684">
    <property type="term" value="F:damaged DNA binding"/>
    <property type="evidence" value="ECO:0007669"/>
    <property type="project" value="InterPro"/>
</dbReference>
<gene>
    <name evidence="3" type="ORF">M099_4299</name>
</gene>
<dbReference type="PATRIC" id="fig|1339352.3.peg.4031"/>
<sequence>MNPTQRTYIAIDLKSFFASVECVERGLDPLTTNLVVADASRTEKTICLAVTPSLKAHGVGGRARLFEVVQRVREVNRQRWYRSFSHRLSGKSCDARALEQHPDWEVDYIVAPPRMAYYIEYSRRIYEIYLKYIAPEDIHVYSIDEVFIDVTSYLLTYRMTAHELAMTIIRDVLKQTGITATAGIGTNLYLCKIAMDIVAKHLPADKDGVRIAELDEMEYRRRLWDYKPLTKFWRVGKGIAERLAPYGIDTMGKIARCSLENEDLLYRLFGMNAELLIDHAWGWEPCTMQAVKAYRPETNSFSTGQVFQCAYDFRKARVVIREMADAAALDLVSKRMVTDQLVMTVGYDIECLTDPAIRCRYHGPITTDAYGREVPKSAHGTTNLPCQTASSKLISEAVVGLFDQIVQPDLLIRRLNLSINHVVAESEKKVLQPQPVQLDLFTDYNVEEARQAEQSAQLAKERRIQETLLTIKQKYGKNAILRGLNFEEGATAVERNKQIGGHKA</sequence>
<dbReference type="InterPro" id="IPR001126">
    <property type="entry name" value="UmuC"/>
</dbReference>
<dbReference type="AlphaFoldDB" id="A0A069S2W0"/>
<proteinExistence type="inferred from homology"/>
<dbReference type="PANTHER" id="PTHR11076">
    <property type="entry name" value="DNA REPAIR POLYMERASE UMUC / TRANSFERASE FAMILY MEMBER"/>
    <property type="match status" value="1"/>
</dbReference>
<dbReference type="GO" id="GO:0042276">
    <property type="term" value="P:error-prone translesion synthesis"/>
    <property type="evidence" value="ECO:0007669"/>
    <property type="project" value="TreeGrafter"/>
</dbReference>
<dbReference type="PANTHER" id="PTHR11076:SF35">
    <property type="entry name" value="DNA REPAIR PROTEIN HOMOLOG YOBH"/>
    <property type="match status" value="1"/>
</dbReference>
<dbReference type="Pfam" id="PF11799">
    <property type="entry name" value="IMS_C"/>
    <property type="match status" value="1"/>
</dbReference>
<dbReference type="Pfam" id="PF00817">
    <property type="entry name" value="IMS"/>
    <property type="match status" value="1"/>
</dbReference>
<comment type="caution">
    <text evidence="3">The sequence shown here is derived from an EMBL/GenBank/DDBJ whole genome shotgun (WGS) entry which is preliminary data.</text>
</comment>
<dbReference type="GO" id="GO:0005829">
    <property type="term" value="C:cytosol"/>
    <property type="evidence" value="ECO:0007669"/>
    <property type="project" value="TreeGrafter"/>
</dbReference>
<comment type="similarity">
    <text evidence="1">Belongs to the DNA polymerase type-Y family.</text>
</comment>
<dbReference type="InterPro" id="IPR050116">
    <property type="entry name" value="DNA_polymerase-Y"/>
</dbReference>
<dbReference type="InterPro" id="IPR043502">
    <property type="entry name" value="DNA/RNA_pol_sf"/>
</dbReference>
<dbReference type="EMBL" id="JNHM01000164">
    <property type="protein sequence ID" value="KDS44355.1"/>
    <property type="molecule type" value="Genomic_DNA"/>
</dbReference>
<evidence type="ECO:0000313" key="3">
    <source>
        <dbReference type="EMBL" id="KDS44355.1"/>
    </source>
</evidence>
<dbReference type="SUPFAM" id="SSF56672">
    <property type="entry name" value="DNA/RNA polymerases"/>
    <property type="match status" value="1"/>
</dbReference>
<dbReference type="Proteomes" id="UP000027661">
    <property type="component" value="Unassembled WGS sequence"/>
</dbReference>
<dbReference type="GO" id="GO:0009432">
    <property type="term" value="P:SOS response"/>
    <property type="evidence" value="ECO:0007669"/>
    <property type="project" value="TreeGrafter"/>
</dbReference>
<organism evidence="3 4">
    <name type="scientific">Phocaeicola vulgatus str. 3975 RP4</name>
    <dbReference type="NCBI Taxonomy" id="1339352"/>
    <lineage>
        <taxon>Bacteria</taxon>
        <taxon>Pseudomonadati</taxon>
        <taxon>Bacteroidota</taxon>
        <taxon>Bacteroidia</taxon>
        <taxon>Bacteroidales</taxon>
        <taxon>Bacteroidaceae</taxon>
        <taxon>Phocaeicola</taxon>
    </lineage>
</organism>
<reference evidence="3 4" key="1">
    <citation type="submission" date="2014-04" db="EMBL/GenBank/DDBJ databases">
        <authorList>
            <person name="Sears C."/>
            <person name="Carroll K."/>
            <person name="Sack B.R."/>
            <person name="Qadri F."/>
            <person name="Myers L.L."/>
            <person name="Chung G.-T."/>
            <person name="Escheverria P."/>
            <person name="Fraser C.M."/>
            <person name="Sadzewicz L."/>
            <person name="Shefchek K.A."/>
            <person name="Tallon L."/>
            <person name="Das S.P."/>
            <person name="Daugherty S."/>
            <person name="Mongodin E.F."/>
        </authorList>
    </citation>
    <scope>NUCLEOTIDE SEQUENCE [LARGE SCALE GENOMIC DNA]</scope>
    <source>
        <strain evidence="3 4">3975 RP4</strain>
    </source>
</reference>
<dbReference type="InterPro" id="IPR017961">
    <property type="entry name" value="DNA_pol_Y-fam_little_finger"/>
</dbReference>
<evidence type="ECO:0000259" key="2">
    <source>
        <dbReference type="PROSITE" id="PS50173"/>
    </source>
</evidence>
<dbReference type="InterPro" id="IPR043128">
    <property type="entry name" value="Rev_trsase/Diguanyl_cyclase"/>
</dbReference>
<dbReference type="PROSITE" id="PS50173">
    <property type="entry name" value="UMUC"/>
    <property type="match status" value="1"/>
</dbReference>
<protein>
    <submittedName>
        <fullName evidence="3">ImpB/mucB/samB family protein</fullName>
    </submittedName>
</protein>
<dbReference type="GO" id="GO:0003887">
    <property type="term" value="F:DNA-directed DNA polymerase activity"/>
    <property type="evidence" value="ECO:0007669"/>
    <property type="project" value="TreeGrafter"/>
</dbReference>
<feature type="domain" description="UmuC" evidence="2">
    <location>
        <begin position="8"/>
        <end position="236"/>
    </location>
</feature>
<accession>A0A069S2W0</accession>
<name>A0A069S2W0_PHOVU</name>
<dbReference type="Gene3D" id="1.10.150.20">
    <property type="entry name" value="5' to 3' exonuclease, C-terminal subdomain"/>
    <property type="match status" value="1"/>
</dbReference>
<dbReference type="RefSeq" id="WP_008668222.1">
    <property type="nucleotide sequence ID" value="NZ_JNHM01000164.1"/>
</dbReference>
<dbReference type="Gene3D" id="3.30.70.270">
    <property type="match status" value="1"/>
</dbReference>